<dbReference type="OrthoDB" id="4167490at2759"/>
<gene>
    <name evidence="1" type="ORF">FB567DRAFT_557860</name>
</gene>
<accession>A0A8K0RGJ8</accession>
<evidence type="ECO:0000313" key="2">
    <source>
        <dbReference type="Proteomes" id="UP000813461"/>
    </source>
</evidence>
<name>A0A8K0RGJ8_9PLEO</name>
<dbReference type="AlphaFoldDB" id="A0A8K0RGJ8"/>
<organism evidence="1 2">
    <name type="scientific">Paraphoma chrysanthemicola</name>
    <dbReference type="NCBI Taxonomy" id="798071"/>
    <lineage>
        <taxon>Eukaryota</taxon>
        <taxon>Fungi</taxon>
        <taxon>Dikarya</taxon>
        <taxon>Ascomycota</taxon>
        <taxon>Pezizomycotina</taxon>
        <taxon>Dothideomycetes</taxon>
        <taxon>Pleosporomycetidae</taxon>
        <taxon>Pleosporales</taxon>
        <taxon>Pleosporineae</taxon>
        <taxon>Phaeosphaeriaceae</taxon>
        <taxon>Paraphoma</taxon>
    </lineage>
</organism>
<protein>
    <submittedName>
        <fullName evidence="1">Uncharacterized protein</fullName>
    </submittedName>
</protein>
<sequence>MPLSKIETLPVELLQPIFISSGCSIALLKASLRISVKLSSRFVYDAACEKYLKDVLDGGTQQAEGQTVIFASRWMTWSYFKSWLLIAFEQNGCLCGMAPDEGCFDAQWPPNFEYATEMVFSRSHLPRLAFVRGRIPKKLLTGPWTSDKVQFLRFLLWITSMSVFWPDEESRMLAREGRRRAVLEKNLEAVELFNHNRRLGKLATLSSVRFAVFEGDCDRSIVYDTMYTAQRWGSGISWECAELDAWCAQRVKDGDPKGLWLKTKLEELRAPSRPGKVYQGPGIGYKHLPGGELDPIAGDYDGGVDDRLCVNQDKWNQNWLAPNLQHNLLVYTAIAYLFRMLQN</sequence>
<comment type="caution">
    <text evidence="1">The sequence shown here is derived from an EMBL/GenBank/DDBJ whole genome shotgun (WGS) entry which is preliminary data.</text>
</comment>
<reference evidence="1" key="1">
    <citation type="journal article" date="2021" name="Nat. Commun.">
        <title>Genetic determinants of endophytism in the Arabidopsis root mycobiome.</title>
        <authorList>
            <person name="Mesny F."/>
            <person name="Miyauchi S."/>
            <person name="Thiergart T."/>
            <person name="Pickel B."/>
            <person name="Atanasova L."/>
            <person name="Karlsson M."/>
            <person name="Huettel B."/>
            <person name="Barry K.W."/>
            <person name="Haridas S."/>
            <person name="Chen C."/>
            <person name="Bauer D."/>
            <person name="Andreopoulos W."/>
            <person name="Pangilinan J."/>
            <person name="LaButti K."/>
            <person name="Riley R."/>
            <person name="Lipzen A."/>
            <person name="Clum A."/>
            <person name="Drula E."/>
            <person name="Henrissat B."/>
            <person name="Kohler A."/>
            <person name="Grigoriev I.V."/>
            <person name="Martin F.M."/>
            <person name="Hacquard S."/>
        </authorList>
    </citation>
    <scope>NUCLEOTIDE SEQUENCE</scope>
    <source>
        <strain evidence="1">MPI-SDFR-AT-0120</strain>
    </source>
</reference>
<dbReference type="EMBL" id="JAGMVJ010000003">
    <property type="protein sequence ID" value="KAH7092361.1"/>
    <property type="molecule type" value="Genomic_DNA"/>
</dbReference>
<keyword evidence="2" id="KW-1185">Reference proteome</keyword>
<proteinExistence type="predicted"/>
<dbReference type="PROSITE" id="PS51257">
    <property type="entry name" value="PROKAR_LIPOPROTEIN"/>
    <property type="match status" value="1"/>
</dbReference>
<dbReference type="Proteomes" id="UP000813461">
    <property type="component" value="Unassembled WGS sequence"/>
</dbReference>
<evidence type="ECO:0000313" key="1">
    <source>
        <dbReference type="EMBL" id="KAH7092361.1"/>
    </source>
</evidence>